<keyword evidence="3" id="KW-0547">Nucleotide-binding</keyword>
<evidence type="ECO:0000256" key="1">
    <source>
        <dbReference type="ARBA" id="ARBA00012513"/>
    </source>
</evidence>
<evidence type="ECO:0000256" key="3">
    <source>
        <dbReference type="ARBA" id="ARBA00022741"/>
    </source>
</evidence>
<feature type="domain" description="Protein kinase" evidence="6">
    <location>
        <begin position="87"/>
        <end position="321"/>
    </location>
</feature>
<dbReference type="SUPFAM" id="SSF56112">
    <property type="entry name" value="Protein kinase-like (PK-like)"/>
    <property type="match status" value="1"/>
</dbReference>
<dbReference type="STRING" id="1798661.A3D65_01805"/>
<proteinExistence type="predicted"/>
<dbReference type="PANTHER" id="PTHR43671:SF13">
    <property type="entry name" value="SERINE_THREONINE-PROTEIN KINASE NEK2"/>
    <property type="match status" value="1"/>
</dbReference>
<dbReference type="GO" id="GO:0005524">
    <property type="term" value="F:ATP binding"/>
    <property type="evidence" value="ECO:0007669"/>
    <property type="project" value="UniProtKB-KW"/>
</dbReference>
<dbReference type="SMART" id="SM00271">
    <property type="entry name" value="DnaJ"/>
    <property type="match status" value="1"/>
</dbReference>
<keyword evidence="2" id="KW-0808">Transferase</keyword>
<evidence type="ECO:0000256" key="5">
    <source>
        <dbReference type="ARBA" id="ARBA00022840"/>
    </source>
</evidence>
<dbReference type="CDD" id="cd06257">
    <property type="entry name" value="DnaJ"/>
    <property type="match status" value="1"/>
</dbReference>
<dbReference type="InterPro" id="IPR000719">
    <property type="entry name" value="Prot_kinase_dom"/>
</dbReference>
<organism evidence="8 9">
    <name type="scientific">Candidatus Lloydbacteria bacterium RIFCSPHIGHO2_02_FULL_50_13</name>
    <dbReference type="NCBI Taxonomy" id="1798661"/>
    <lineage>
        <taxon>Bacteria</taxon>
        <taxon>Candidatus Lloydiibacteriota</taxon>
    </lineage>
</organism>
<protein>
    <recommendedName>
        <fullName evidence="1">non-specific serine/threonine protein kinase</fullName>
        <ecNumber evidence="1">2.7.11.1</ecNumber>
    </recommendedName>
</protein>
<evidence type="ECO:0000313" key="9">
    <source>
        <dbReference type="Proteomes" id="UP000177996"/>
    </source>
</evidence>
<dbReference type="PANTHER" id="PTHR43671">
    <property type="entry name" value="SERINE/THREONINE-PROTEIN KINASE NEK"/>
    <property type="match status" value="1"/>
</dbReference>
<dbReference type="PROSITE" id="PS50076">
    <property type="entry name" value="DNAJ_2"/>
    <property type="match status" value="1"/>
</dbReference>
<dbReference type="SMART" id="SM00220">
    <property type="entry name" value="S_TKc"/>
    <property type="match status" value="1"/>
</dbReference>
<evidence type="ECO:0000313" key="8">
    <source>
        <dbReference type="EMBL" id="OGZ10548.1"/>
    </source>
</evidence>
<dbReference type="InterPro" id="IPR011009">
    <property type="entry name" value="Kinase-like_dom_sf"/>
</dbReference>
<name>A0A1G2DCN0_9BACT</name>
<sequence>MGSPKVPSMESLEDLYALLEVSPFASSEVLRATHKALMMKYHPDGKGADEKRAQSVDQAYRILTSGHERARFTQKLKDRTGITVGPYVIKKLIAEGGFGRTYVGEHTITKLPVCVKDCSAIEPEFDDVLVQEAKAMWDLRHFSIPAVRDILHLENGRLALIMSHIQGKTLEQIVEKAGRLDSEHVAWITERMLNALMYLHHHGVIHGDVKPQNVIIQPESHTVVLVDFGLSVVKQTSHMASKGFTPHYAPPEEVAGQPLLPESDFYSLGMTMIYALSGDHDHVARGNVPKGVPEELCGFIKRLIVRDVLGRPQWQEENLFEEIQKLRVKVFGRSRSGMKKIPGV</sequence>
<dbReference type="Pfam" id="PF00226">
    <property type="entry name" value="DnaJ"/>
    <property type="match status" value="1"/>
</dbReference>
<feature type="domain" description="J" evidence="7">
    <location>
        <begin position="14"/>
        <end position="81"/>
    </location>
</feature>
<dbReference type="InterPro" id="IPR001623">
    <property type="entry name" value="DnaJ_domain"/>
</dbReference>
<dbReference type="Gene3D" id="1.10.510.10">
    <property type="entry name" value="Transferase(Phosphotransferase) domain 1"/>
    <property type="match status" value="1"/>
</dbReference>
<evidence type="ECO:0000259" key="7">
    <source>
        <dbReference type="PROSITE" id="PS50076"/>
    </source>
</evidence>
<keyword evidence="4" id="KW-0418">Kinase</keyword>
<dbReference type="Proteomes" id="UP000177996">
    <property type="component" value="Unassembled WGS sequence"/>
</dbReference>
<dbReference type="InterPro" id="IPR036869">
    <property type="entry name" value="J_dom_sf"/>
</dbReference>
<gene>
    <name evidence="8" type="ORF">A3D65_01805</name>
</gene>
<evidence type="ECO:0000256" key="4">
    <source>
        <dbReference type="ARBA" id="ARBA00022777"/>
    </source>
</evidence>
<dbReference type="GO" id="GO:0004674">
    <property type="term" value="F:protein serine/threonine kinase activity"/>
    <property type="evidence" value="ECO:0007669"/>
    <property type="project" value="UniProtKB-EC"/>
</dbReference>
<dbReference type="SUPFAM" id="SSF46565">
    <property type="entry name" value="Chaperone J-domain"/>
    <property type="match status" value="1"/>
</dbReference>
<comment type="caution">
    <text evidence="8">The sequence shown here is derived from an EMBL/GenBank/DDBJ whole genome shotgun (WGS) entry which is preliminary data.</text>
</comment>
<evidence type="ECO:0000256" key="2">
    <source>
        <dbReference type="ARBA" id="ARBA00022679"/>
    </source>
</evidence>
<dbReference type="InterPro" id="IPR050660">
    <property type="entry name" value="NEK_Ser/Thr_kinase"/>
</dbReference>
<dbReference type="PROSITE" id="PS50011">
    <property type="entry name" value="PROTEIN_KINASE_DOM"/>
    <property type="match status" value="1"/>
</dbReference>
<evidence type="ECO:0000259" key="6">
    <source>
        <dbReference type="PROSITE" id="PS50011"/>
    </source>
</evidence>
<reference evidence="8 9" key="1">
    <citation type="journal article" date="2016" name="Nat. Commun.">
        <title>Thousands of microbial genomes shed light on interconnected biogeochemical processes in an aquifer system.</title>
        <authorList>
            <person name="Anantharaman K."/>
            <person name="Brown C.T."/>
            <person name="Hug L.A."/>
            <person name="Sharon I."/>
            <person name="Castelle C.J."/>
            <person name="Probst A.J."/>
            <person name="Thomas B.C."/>
            <person name="Singh A."/>
            <person name="Wilkins M.J."/>
            <person name="Karaoz U."/>
            <person name="Brodie E.L."/>
            <person name="Williams K.H."/>
            <person name="Hubbard S.S."/>
            <person name="Banfield J.F."/>
        </authorList>
    </citation>
    <scope>NUCLEOTIDE SEQUENCE [LARGE SCALE GENOMIC DNA]</scope>
</reference>
<dbReference type="EMBL" id="MHLL01000007">
    <property type="protein sequence ID" value="OGZ10548.1"/>
    <property type="molecule type" value="Genomic_DNA"/>
</dbReference>
<dbReference type="PROSITE" id="PS00108">
    <property type="entry name" value="PROTEIN_KINASE_ST"/>
    <property type="match status" value="1"/>
</dbReference>
<dbReference type="CDD" id="cd14014">
    <property type="entry name" value="STKc_PknB_like"/>
    <property type="match status" value="1"/>
</dbReference>
<keyword evidence="5" id="KW-0067">ATP-binding</keyword>
<dbReference type="Gene3D" id="1.10.287.110">
    <property type="entry name" value="DnaJ domain"/>
    <property type="match status" value="1"/>
</dbReference>
<accession>A0A1G2DCN0</accession>
<dbReference type="Pfam" id="PF00069">
    <property type="entry name" value="Pkinase"/>
    <property type="match status" value="1"/>
</dbReference>
<dbReference type="AlphaFoldDB" id="A0A1G2DCN0"/>
<dbReference type="EC" id="2.7.11.1" evidence="1"/>
<dbReference type="InterPro" id="IPR008271">
    <property type="entry name" value="Ser/Thr_kinase_AS"/>
</dbReference>